<evidence type="ECO:0000259" key="9">
    <source>
        <dbReference type="PROSITE" id="PS50042"/>
    </source>
</evidence>
<evidence type="ECO:0000256" key="1">
    <source>
        <dbReference type="ARBA" id="ARBA00004141"/>
    </source>
</evidence>
<evidence type="ECO:0000256" key="7">
    <source>
        <dbReference type="ARBA" id="ARBA00023303"/>
    </source>
</evidence>
<dbReference type="SUPFAM" id="SSF81324">
    <property type="entry name" value="Voltage-gated potassium channels"/>
    <property type="match status" value="1"/>
</dbReference>
<dbReference type="SUPFAM" id="SSF51206">
    <property type="entry name" value="cAMP-binding domain-like"/>
    <property type="match status" value="1"/>
</dbReference>
<dbReference type="OrthoDB" id="421226at2759"/>
<proteinExistence type="predicted"/>
<organism evidence="10 11">
    <name type="scientific">Stentor coeruleus</name>
    <dbReference type="NCBI Taxonomy" id="5963"/>
    <lineage>
        <taxon>Eukaryota</taxon>
        <taxon>Sar</taxon>
        <taxon>Alveolata</taxon>
        <taxon>Ciliophora</taxon>
        <taxon>Postciliodesmatophora</taxon>
        <taxon>Heterotrichea</taxon>
        <taxon>Heterotrichida</taxon>
        <taxon>Stentoridae</taxon>
        <taxon>Stentor</taxon>
    </lineage>
</organism>
<keyword evidence="7" id="KW-0407">Ion channel</keyword>
<feature type="transmembrane region" description="Helical" evidence="8">
    <location>
        <begin position="67"/>
        <end position="91"/>
    </location>
</feature>
<dbReference type="Gene3D" id="2.60.120.10">
    <property type="entry name" value="Jelly Rolls"/>
    <property type="match status" value="1"/>
</dbReference>
<dbReference type="AlphaFoldDB" id="A0A1R2BRA4"/>
<evidence type="ECO:0000256" key="4">
    <source>
        <dbReference type="ARBA" id="ARBA00022989"/>
    </source>
</evidence>
<dbReference type="PRINTS" id="PR01463">
    <property type="entry name" value="EAGCHANLFMLY"/>
</dbReference>
<dbReference type="InterPro" id="IPR018490">
    <property type="entry name" value="cNMP-bd_dom_sf"/>
</dbReference>
<dbReference type="InterPro" id="IPR000595">
    <property type="entry name" value="cNMP-bd_dom"/>
</dbReference>
<feature type="transmembrane region" description="Helical" evidence="8">
    <location>
        <begin position="183"/>
        <end position="204"/>
    </location>
</feature>
<accession>A0A1R2BRA4</accession>
<keyword evidence="2" id="KW-0813">Transport</keyword>
<dbReference type="CDD" id="cd00038">
    <property type="entry name" value="CAP_ED"/>
    <property type="match status" value="1"/>
</dbReference>
<feature type="transmembrane region" description="Helical" evidence="8">
    <location>
        <begin position="224"/>
        <end position="246"/>
    </location>
</feature>
<dbReference type="Pfam" id="PF00027">
    <property type="entry name" value="cNMP_binding"/>
    <property type="match status" value="1"/>
</dbReference>
<dbReference type="Pfam" id="PF00520">
    <property type="entry name" value="Ion_trans"/>
    <property type="match status" value="1"/>
</dbReference>
<keyword evidence="3 8" id="KW-0812">Transmembrane</keyword>
<dbReference type="Gene3D" id="1.10.287.70">
    <property type="match status" value="1"/>
</dbReference>
<name>A0A1R2BRA4_9CILI</name>
<evidence type="ECO:0000256" key="8">
    <source>
        <dbReference type="SAM" id="Phobius"/>
    </source>
</evidence>
<evidence type="ECO:0000256" key="5">
    <source>
        <dbReference type="ARBA" id="ARBA00023065"/>
    </source>
</evidence>
<protein>
    <recommendedName>
        <fullName evidence="9">Cyclic nucleotide-binding domain-containing protein</fullName>
    </recommendedName>
</protein>
<evidence type="ECO:0000313" key="11">
    <source>
        <dbReference type="Proteomes" id="UP000187209"/>
    </source>
</evidence>
<dbReference type="GO" id="GO:0005249">
    <property type="term" value="F:voltage-gated potassium channel activity"/>
    <property type="evidence" value="ECO:0007669"/>
    <property type="project" value="InterPro"/>
</dbReference>
<feature type="transmembrane region" description="Helical" evidence="8">
    <location>
        <begin position="36"/>
        <end position="55"/>
    </location>
</feature>
<dbReference type="SMART" id="SM00100">
    <property type="entry name" value="cNMP"/>
    <property type="match status" value="1"/>
</dbReference>
<dbReference type="EMBL" id="MPUH01000486">
    <property type="protein sequence ID" value="OMJ79125.1"/>
    <property type="molecule type" value="Genomic_DNA"/>
</dbReference>
<reference evidence="10 11" key="1">
    <citation type="submission" date="2016-11" db="EMBL/GenBank/DDBJ databases">
        <title>The macronuclear genome of Stentor coeruleus: a giant cell with tiny introns.</title>
        <authorList>
            <person name="Slabodnick M."/>
            <person name="Ruby J.G."/>
            <person name="Reiff S.B."/>
            <person name="Swart E.C."/>
            <person name="Gosai S."/>
            <person name="Prabakaran S."/>
            <person name="Witkowska E."/>
            <person name="Larue G.E."/>
            <person name="Fisher S."/>
            <person name="Freeman R.M."/>
            <person name="Gunawardena J."/>
            <person name="Chu W."/>
            <person name="Stover N.A."/>
            <person name="Gregory B.D."/>
            <person name="Nowacki M."/>
            <person name="Derisi J."/>
            <person name="Roy S.W."/>
            <person name="Marshall W.F."/>
            <person name="Sood P."/>
        </authorList>
    </citation>
    <scope>NUCLEOTIDE SEQUENCE [LARGE SCALE GENOMIC DNA]</scope>
    <source>
        <strain evidence="10">WM001</strain>
    </source>
</reference>
<evidence type="ECO:0000256" key="3">
    <source>
        <dbReference type="ARBA" id="ARBA00022692"/>
    </source>
</evidence>
<sequence>MQHIASSTVTWKSETESSLTKKKCVFLVLPDGKLKGYWNVLMIIAMLYSIIAAPYQMAFMETEIYSIYVLDLLIDVLFFLDIIFSCFTGYYDEKNNLVTSKKLILLNYAKSWLIFDFLACFPMQLVFENQSRYNSLLRVTRMQRLYRVLRIAKVLRLIKLFKNKEQRKHINLVLKISIALERLIYFLLLLVFLIHILACFWVFIGKMYNDTPVNWISRYGFQDYNSIDLYIVSLYWSITTLVTVGYGDISATNIPERCYCFVVMIIGIILYSYTISSISNIISAMDTRKAILNKKLDLLAHIARKYKISTAFHTKLSLALEYEHKNNDKELEEILNDLPLSIKHRLLHIIFEQKISKNFFFTQKSLGFIAWVASRLKPLKIDRRDFIFKENEFATDMYFIIKGCASMMIKRGNDFYPFIILYENYYFGEIDLLFSNNKTHLNTVYTEDGCELLTLSREHFEELLGYFEDEAIEICIKARDRLDRINQKLQQAIVEVETKFQITAIPSIPFNQAVNISEIKSNARRSVEMNSIVRSTSMYKNIVELKNPETALAGMKRKIKNLSVYTENIHGMSNKLFEAIIAKKNEED</sequence>
<dbReference type="InterPro" id="IPR003938">
    <property type="entry name" value="K_chnl_volt-dep_EAG/ELK/ERG"/>
</dbReference>
<comment type="subcellular location">
    <subcellularLocation>
        <location evidence="1">Membrane</location>
        <topology evidence="1">Multi-pass membrane protein</topology>
    </subcellularLocation>
</comment>
<keyword evidence="5" id="KW-0406">Ion transport</keyword>
<comment type="caution">
    <text evidence="10">The sequence shown here is derived from an EMBL/GenBank/DDBJ whole genome shotgun (WGS) entry which is preliminary data.</text>
</comment>
<dbReference type="Proteomes" id="UP000187209">
    <property type="component" value="Unassembled WGS sequence"/>
</dbReference>
<feature type="transmembrane region" description="Helical" evidence="8">
    <location>
        <begin position="258"/>
        <end position="275"/>
    </location>
</feature>
<dbReference type="GO" id="GO:0016020">
    <property type="term" value="C:membrane"/>
    <property type="evidence" value="ECO:0007669"/>
    <property type="project" value="UniProtKB-SubCell"/>
</dbReference>
<keyword evidence="11" id="KW-1185">Reference proteome</keyword>
<dbReference type="PROSITE" id="PS50042">
    <property type="entry name" value="CNMP_BINDING_3"/>
    <property type="match status" value="1"/>
</dbReference>
<feature type="domain" description="Cyclic nucleotide-binding" evidence="9">
    <location>
        <begin position="360"/>
        <end position="465"/>
    </location>
</feature>
<evidence type="ECO:0000256" key="2">
    <source>
        <dbReference type="ARBA" id="ARBA00022448"/>
    </source>
</evidence>
<dbReference type="InterPro" id="IPR014710">
    <property type="entry name" value="RmlC-like_jellyroll"/>
</dbReference>
<dbReference type="PANTHER" id="PTHR47823:SF9">
    <property type="entry name" value="CHROMOSOME UNDETERMINED SCAFFOLD_10, WHOLE GENOME SHOTGUN SEQUENCE"/>
    <property type="match status" value="1"/>
</dbReference>
<keyword evidence="6 8" id="KW-0472">Membrane</keyword>
<gene>
    <name evidence="10" type="ORF">SteCoe_20916</name>
</gene>
<dbReference type="InterPro" id="IPR005821">
    <property type="entry name" value="Ion_trans_dom"/>
</dbReference>
<evidence type="ECO:0000256" key="6">
    <source>
        <dbReference type="ARBA" id="ARBA00023136"/>
    </source>
</evidence>
<dbReference type="FunFam" id="1.10.287.70:FF:000123">
    <property type="entry name" value="Potassium channel KAT3"/>
    <property type="match status" value="1"/>
</dbReference>
<keyword evidence="4 8" id="KW-1133">Transmembrane helix</keyword>
<dbReference type="PANTHER" id="PTHR47823">
    <property type="entry name" value="ION_TRANS DOMAIN-CONTAINING PROTEIN"/>
    <property type="match status" value="1"/>
</dbReference>
<evidence type="ECO:0000313" key="10">
    <source>
        <dbReference type="EMBL" id="OMJ79125.1"/>
    </source>
</evidence>